<keyword evidence="7" id="KW-0413">Isomerase</keyword>
<evidence type="ECO:0000259" key="13">
    <source>
        <dbReference type="PROSITE" id="PS51198"/>
    </source>
</evidence>
<comment type="caution">
    <text evidence="15">The sequence shown here is derived from an EMBL/GenBank/DDBJ whole genome shotgun (WGS) entry which is preliminary data.</text>
</comment>
<dbReference type="InterPro" id="IPR013986">
    <property type="entry name" value="DExx_box_DNA_helicase_dom_sf"/>
</dbReference>
<comment type="similarity">
    <text evidence="1">Belongs to the helicase family. UvrD subfamily.</text>
</comment>
<dbReference type="InterPro" id="IPR014016">
    <property type="entry name" value="UvrD-like_ATP-bd"/>
</dbReference>
<protein>
    <recommendedName>
        <fullName evidence="9">DNA 3'-5' helicase</fullName>
        <ecNumber evidence="9">5.6.2.4</ecNumber>
    </recommendedName>
</protein>
<keyword evidence="5 11" id="KW-0067">ATP-binding</keyword>
<evidence type="ECO:0000313" key="16">
    <source>
        <dbReference type="Proteomes" id="UP001271007"/>
    </source>
</evidence>
<evidence type="ECO:0000256" key="9">
    <source>
        <dbReference type="ARBA" id="ARBA00034808"/>
    </source>
</evidence>
<evidence type="ECO:0000256" key="6">
    <source>
        <dbReference type="ARBA" id="ARBA00023125"/>
    </source>
</evidence>
<dbReference type="CDD" id="cd17932">
    <property type="entry name" value="DEXQc_UvrD"/>
    <property type="match status" value="1"/>
</dbReference>
<dbReference type="Gene3D" id="1.10.486.10">
    <property type="entry name" value="PCRA, domain 4"/>
    <property type="match status" value="1"/>
</dbReference>
<feature type="domain" description="UvrD-like helicase ATP-binding" evidence="13">
    <location>
        <begin position="6"/>
        <end position="279"/>
    </location>
</feature>
<evidence type="ECO:0000259" key="14">
    <source>
        <dbReference type="PROSITE" id="PS51217"/>
    </source>
</evidence>
<feature type="compositionally biased region" description="Polar residues" evidence="12">
    <location>
        <begin position="942"/>
        <end position="955"/>
    </location>
</feature>
<dbReference type="InterPro" id="IPR014017">
    <property type="entry name" value="DNA_helicase_UvrD-like_C"/>
</dbReference>
<evidence type="ECO:0000256" key="4">
    <source>
        <dbReference type="ARBA" id="ARBA00022806"/>
    </source>
</evidence>
<dbReference type="CDD" id="cd18807">
    <property type="entry name" value="SF1_C_UvrD"/>
    <property type="match status" value="1"/>
</dbReference>
<evidence type="ECO:0000256" key="2">
    <source>
        <dbReference type="ARBA" id="ARBA00022741"/>
    </source>
</evidence>
<reference evidence="15" key="1">
    <citation type="submission" date="2023-04" db="EMBL/GenBank/DDBJ databases">
        <title>Black Yeasts Isolated from many extreme environments.</title>
        <authorList>
            <person name="Coleine C."/>
            <person name="Stajich J.E."/>
            <person name="Selbmann L."/>
        </authorList>
    </citation>
    <scope>NUCLEOTIDE SEQUENCE</scope>
    <source>
        <strain evidence="15">CCFEE 5312</strain>
    </source>
</reference>
<evidence type="ECO:0000313" key="15">
    <source>
        <dbReference type="EMBL" id="KAK3057926.1"/>
    </source>
</evidence>
<dbReference type="PROSITE" id="PS51217">
    <property type="entry name" value="UVRD_HELICASE_CTER"/>
    <property type="match status" value="1"/>
</dbReference>
<keyword evidence="16" id="KW-1185">Reference proteome</keyword>
<dbReference type="Gene3D" id="3.40.50.300">
    <property type="entry name" value="P-loop containing nucleotide triphosphate hydrolases"/>
    <property type="match status" value="2"/>
</dbReference>
<dbReference type="EC" id="5.6.2.4" evidence="9"/>
<proteinExistence type="inferred from homology"/>
<evidence type="ECO:0000256" key="11">
    <source>
        <dbReference type="PROSITE-ProRule" id="PRU00560"/>
    </source>
</evidence>
<dbReference type="GO" id="GO:0005634">
    <property type="term" value="C:nucleus"/>
    <property type="evidence" value="ECO:0007669"/>
    <property type="project" value="TreeGrafter"/>
</dbReference>
<dbReference type="EMBL" id="JAWDJX010000002">
    <property type="protein sequence ID" value="KAK3057926.1"/>
    <property type="molecule type" value="Genomic_DNA"/>
</dbReference>
<name>A0AAJ0GHY0_9PEZI</name>
<evidence type="ECO:0000256" key="7">
    <source>
        <dbReference type="ARBA" id="ARBA00023235"/>
    </source>
</evidence>
<dbReference type="GO" id="GO:0005524">
    <property type="term" value="F:ATP binding"/>
    <property type="evidence" value="ECO:0007669"/>
    <property type="project" value="UniProtKB-UniRule"/>
</dbReference>
<feature type="compositionally biased region" description="Acidic residues" evidence="12">
    <location>
        <begin position="913"/>
        <end position="932"/>
    </location>
</feature>
<feature type="domain" description="UvrD-like helicase C-terminal" evidence="14">
    <location>
        <begin position="280"/>
        <end position="594"/>
    </location>
</feature>
<dbReference type="Gene3D" id="1.10.10.160">
    <property type="match status" value="1"/>
</dbReference>
<keyword evidence="4 11" id="KW-0347">Helicase</keyword>
<dbReference type="AlphaFoldDB" id="A0AAJ0GHY0"/>
<keyword evidence="3 11" id="KW-0378">Hydrolase</keyword>
<dbReference type="Pfam" id="PF00580">
    <property type="entry name" value="UvrD-helicase"/>
    <property type="match status" value="1"/>
</dbReference>
<dbReference type="PROSITE" id="PS51198">
    <property type="entry name" value="UVRD_HELICASE_ATP_BIND"/>
    <property type="match status" value="1"/>
</dbReference>
<feature type="compositionally biased region" description="Basic and acidic residues" evidence="12">
    <location>
        <begin position="850"/>
        <end position="866"/>
    </location>
</feature>
<feature type="binding site" evidence="11">
    <location>
        <begin position="27"/>
        <end position="34"/>
    </location>
    <ligand>
        <name>ATP</name>
        <dbReference type="ChEBI" id="CHEBI:30616"/>
    </ligand>
</feature>
<keyword evidence="2 11" id="KW-0547">Nucleotide-binding</keyword>
<dbReference type="Pfam" id="PF13361">
    <property type="entry name" value="UvrD_C"/>
    <property type="match status" value="1"/>
</dbReference>
<comment type="catalytic activity">
    <reaction evidence="8">
        <text>Couples ATP hydrolysis with the unwinding of duplex DNA by translocating in the 3'-5' direction.</text>
        <dbReference type="EC" id="5.6.2.4"/>
    </reaction>
</comment>
<dbReference type="PANTHER" id="PTHR11070:SF2">
    <property type="entry name" value="ATP-DEPENDENT DNA HELICASE SRS2"/>
    <property type="match status" value="1"/>
</dbReference>
<dbReference type="InterPro" id="IPR027417">
    <property type="entry name" value="P-loop_NTPase"/>
</dbReference>
<evidence type="ECO:0000256" key="12">
    <source>
        <dbReference type="SAM" id="MobiDB-lite"/>
    </source>
</evidence>
<feature type="region of interest" description="Disordered" evidence="12">
    <location>
        <begin position="801"/>
        <end position="977"/>
    </location>
</feature>
<evidence type="ECO:0000256" key="5">
    <source>
        <dbReference type="ARBA" id="ARBA00022840"/>
    </source>
</evidence>
<dbReference type="GO" id="GO:0043138">
    <property type="term" value="F:3'-5' DNA helicase activity"/>
    <property type="evidence" value="ECO:0007669"/>
    <property type="project" value="UniProtKB-EC"/>
</dbReference>
<dbReference type="GO" id="GO:0003677">
    <property type="term" value="F:DNA binding"/>
    <property type="evidence" value="ECO:0007669"/>
    <property type="project" value="UniProtKB-KW"/>
</dbReference>
<dbReference type="SUPFAM" id="SSF52540">
    <property type="entry name" value="P-loop containing nucleoside triphosphate hydrolases"/>
    <property type="match status" value="1"/>
</dbReference>
<organism evidence="15 16">
    <name type="scientific">Extremus antarcticus</name>
    <dbReference type="NCBI Taxonomy" id="702011"/>
    <lineage>
        <taxon>Eukaryota</taxon>
        <taxon>Fungi</taxon>
        <taxon>Dikarya</taxon>
        <taxon>Ascomycota</taxon>
        <taxon>Pezizomycotina</taxon>
        <taxon>Dothideomycetes</taxon>
        <taxon>Dothideomycetidae</taxon>
        <taxon>Mycosphaerellales</taxon>
        <taxon>Extremaceae</taxon>
        <taxon>Extremus</taxon>
    </lineage>
</organism>
<evidence type="ECO:0000256" key="3">
    <source>
        <dbReference type="ARBA" id="ARBA00022801"/>
    </source>
</evidence>
<dbReference type="GO" id="GO:0016787">
    <property type="term" value="F:hydrolase activity"/>
    <property type="evidence" value="ECO:0007669"/>
    <property type="project" value="UniProtKB-UniRule"/>
</dbReference>
<evidence type="ECO:0000256" key="8">
    <source>
        <dbReference type="ARBA" id="ARBA00034617"/>
    </source>
</evidence>
<evidence type="ECO:0000256" key="1">
    <source>
        <dbReference type="ARBA" id="ARBA00009922"/>
    </source>
</evidence>
<evidence type="ECO:0000256" key="10">
    <source>
        <dbReference type="ARBA" id="ARBA00048988"/>
    </source>
</evidence>
<sequence length="977" mass="108556">MDDILHGLNKAQREVVTSEASVLQVLAPPGSGKTKTLTSRVAYLIAFKHLKPWNIVTCTFTKKAANEMKERIRSFIGEELSKQIKLGTFHSIAGQYLRKYGQHIGLAKDFGVADTSDSKAIIKRIIKKHDLTSEAPKASGRISANKCKGIESAQFAQTAKNVDQQEFAVIFSEYEAELKASNLLDYDDLLLRCCFLMRTHPQCVSNVEAVLIDEFQDTNTVQYDLMSLFAQQRNMITIVGDPDQSIYGFRHAEIKNLKLMKDQWRDTLTINLEENYRSSGAILHAAQTVIEQDESRPPKKLQATHNYGLRPVLRKLPSAAAEAAWLVAEIKRMCALSGGVLQHSDFAILLRSAALSRVIEAALGRDGMPYRMVGGLKFFERVEVKLVVDYLRVINQPNHGEAVERIINLPPRRIGDATVKSLREEASKRDMSFWDLICGIAQGKTRSTTKLNAPAEKGLASFVNVILSGRRKLEVAEDEQISLVGLINLVAKKIDLQTYLKNKYENEYEAKWSNVEELMAQAADASDPERLKALMEEDTLPAVDDLDQRSTGNEDALSIFLANIALTATAETKTEEGTEPVPQVTISTIHSAKGLEWPVVFLPACYEGSIPHSRSDDNDEERRLLYVGMTRAQAMLYLSCPIKDTQKQETTMSSFLTQPGVQLYFEEHGPSMSLATAKGLATTLRREQPNLSGFNEGKQGLDRDEDNYWPLNGEEAPEERAKWDYGKAANPVAAFGASRPASWVPASAVTTQQQQGFSTASAMMSAGLGTVKDDFNAAYDDLLEKDRLKAIDKKRLEATKNSDTDVPKGRKRQIEGQGSISTFFAKRRPPSMKAESSGEHFTMPLATHTSRSDPLRDISNLDRRQLSDPLPSKPALAGLHKPRIAPLRRAPSSHAALPNKGYMFLSSSPQKPEDEENDPEPISEEPDPEDEVAQPQFKPASTFHTTSLQTLQQQPAARGRRYGVKPSINGWANRARK</sequence>
<accession>A0AAJ0GHY0</accession>
<keyword evidence="6" id="KW-0238">DNA-binding</keyword>
<dbReference type="Proteomes" id="UP001271007">
    <property type="component" value="Unassembled WGS sequence"/>
</dbReference>
<comment type="catalytic activity">
    <reaction evidence="10">
        <text>ATP + H2O = ADP + phosphate + H(+)</text>
        <dbReference type="Rhea" id="RHEA:13065"/>
        <dbReference type="ChEBI" id="CHEBI:15377"/>
        <dbReference type="ChEBI" id="CHEBI:15378"/>
        <dbReference type="ChEBI" id="CHEBI:30616"/>
        <dbReference type="ChEBI" id="CHEBI:43474"/>
        <dbReference type="ChEBI" id="CHEBI:456216"/>
        <dbReference type="EC" id="5.6.2.4"/>
    </reaction>
</comment>
<dbReference type="GO" id="GO:0000725">
    <property type="term" value="P:recombinational repair"/>
    <property type="evidence" value="ECO:0007669"/>
    <property type="project" value="TreeGrafter"/>
</dbReference>
<dbReference type="InterPro" id="IPR000212">
    <property type="entry name" value="DNA_helicase_UvrD/REP"/>
</dbReference>
<feature type="compositionally biased region" description="Basic and acidic residues" evidence="12">
    <location>
        <begin position="801"/>
        <end position="814"/>
    </location>
</feature>
<gene>
    <name evidence="15" type="primary">srs2</name>
    <name evidence="15" type="ORF">LTR09_001002</name>
</gene>
<dbReference type="PANTHER" id="PTHR11070">
    <property type="entry name" value="UVRD / RECB / PCRA DNA HELICASE FAMILY MEMBER"/>
    <property type="match status" value="1"/>
</dbReference>